<dbReference type="EMBL" id="FUEG01000050">
    <property type="protein sequence ID" value="SJL17902.1"/>
    <property type="molecule type" value="Genomic_DNA"/>
</dbReference>
<name>A0A284SA69_ARMOS</name>
<feature type="domain" description="Peptidase C14 caspase" evidence="3">
    <location>
        <begin position="166"/>
        <end position="260"/>
    </location>
</feature>
<dbReference type="GO" id="GO:0005737">
    <property type="term" value="C:cytoplasm"/>
    <property type="evidence" value="ECO:0007669"/>
    <property type="project" value="TreeGrafter"/>
</dbReference>
<keyword evidence="2" id="KW-0812">Transmembrane</keyword>
<evidence type="ECO:0000256" key="2">
    <source>
        <dbReference type="SAM" id="Phobius"/>
    </source>
</evidence>
<feature type="transmembrane region" description="Helical" evidence="2">
    <location>
        <begin position="20"/>
        <end position="40"/>
    </location>
</feature>
<gene>
    <name evidence="4" type="ORF">ARMOST_21470</name>
</gene>
<proteinExistence type="inferred from homology"/>
<accession>A0A284SA69</accession>
<evidence type="ECO:0000313" key="5">
    <source>
        <dbReference type="Proteomes" id="UP000219338"/>
    </source>
</evidence>
<dbReference type="AlphaFoldDB" id="A0A284SA69"/>
<dbReference type="Gene3D" id="3.40.50.1460">
    <property type="match status" value="1"/>
</dbReference>
<keyword evidence="2" id="KW-0472">Membrane</keyword>
<evidence type="ECO:0000259" key="3">
    <source>
        <dbReference type="Pfam" id="PF00656"/>
    </source>
</evidence>
<evidence type="ECO:0000313" key="4">
    <source>
        <dbReference type="EMBL" id="SJL17902.1"/>
    </source>
</evidence>
<dbReference type="GO" id="GO:0006508">
    <property type="term" value="P:proteolysis"/>
    <property type="evidence" value="ECO:0007669"/>
    <property type="project" value="InterPro"/>
</dbReference>
<dbReference type="Proteomes" id="UP000219338">
    <property type="component" value="Unassembled WGS sequence"/>
</dbReference>
<keyword evidence="2" id="KW-1133">Transmembrane helix</keyword>
<comment type="similarity">
    <text evidence="1">Belongs to the peptidase C14B family.</text>
</comment>
<dbReference type="OrthoDB" id="10255174at2759"/>
<protein>
    <recommendedName>
        <fullName evidence="3">Peptidase C14 caspase domain-containing protein</fullName>
    </recommendedName>
</protein>
<keyword evidence="5" id="KW-1185">Reference proteome</keyword>
<sequence>MDAWDPSLDLGTDQKDVSLLPWWISGPFIILIILGSVNCVRYGHRHDYTLLDEEITPVIEREAVRQRAGMTGNRCIQADLDRLNEQIEKRKNQIAEKHGITGDLDHIDALDKVSRDENPEAAKDLTELHGYRLQYYRAWISFHDVHVEESSCPTIPVSRVNASRFWAVIIGIDKYQAITSLKCCVRDAKSFRDYLTADLGVPGERIQLLLDVPEPKPPKIIYPSRANIIATLVSLINNPEIKKGDNIIIYYAGHGSSYECSEYDGVDEISFASSGYIEALCPIDRDTDANGNTG</sequence>
<dbReference type="Pfam" id="PF00656">
    <property type="entry name" value="Peptidase_C14"/>
    <property type="match status" value="1"/>
</dbReference>
<dbReference type="PANTHER" id="PTHR48104:SF30">
    <property type="entry name" value="METACASPASE-1"/>
    <property type="match status" value="1"/>
</dbReference>
<dbReference type="PANTHER" id="PTHR48104">
    <property type="entry name" value="METACASPASE-4"/>
    <property type="match status" value="1"/>
</dbReference>
<reference evidence="5" key="1">
    <citation type="journal article" date="2017" name="Nat. Ecol. Evol.">
        <title>Genome expansion and lineage-specific genetic innovations in the forest pathogenic fungi Armillaria.</title>
        <authorList>
            <person name="Sipos G."/>
            <person name="Prasanna A.N."/>
            <person name="Walter M.C."/>
            <person name="O'Connor E."/>
            <person name="Balint B."/>
            <person name="Krizsan K."/>
            <person name="Kiss B."/>
            <person name="Hess J."/>
            <person name="Varga T."/>
            <person name="Slot J."/>
            <person name="Riley R."/>
            <person name="Boka B."/>
            <person name="Rigling D."/>
            <person name="Barry K."/>
            <person name="Lee J."/>
            <person name="Mihaltcheva S."/>
            <person name="LaButti K."/>
            <person name="Lipzen A."/>
            <person name="Waldron R."/>
            <person name="Moloney N.M."/>
            <person name="Sperisen C."/>
            <person name="Kredics L."/>
            <person name="Vagvoelgyi C."/>
            <person name="Patrignani A."/>
            <person name="Fitzpatrick D."/>
            <person name="Nagy I."/>
            <person name="Doyle S."/>
            <person name="Anderson J.B."/>
            <person name="Grigoriev I.V."/>
            <person name="Gueldener U."/>
            <person name="Muensterkoetter M."/>
            <person name="Nagy L.G."/>
        </authorList>
    </citation>
    <scope>NUCLEOTIDE SEQUENCE [LARGE SCALE GENOMIC DNA]</scope>
    <source>
        <strain evidence="5">C18/9</strain>
    </source>
</reference>
<dbReference type="GO" id="GO:0004197">
    <property type="term" value="F:cysteine-type endopeptidase activity"/>
    <property type="evidence" value="ECO:0007669"/>
    <property type="project" value="InterPro"/>
</dbReference>
<dbReference type="InterPro" id="IPR011600">
    <property type="entry name" value="Pept_C14_caspase"/>
</dbReference>
<dbReference type="InterPro" id="IPR050452">
    <property type="entry name" value="Metacaspase"/>
</dbReference>
<evidence type="ECO:0000256" key="1">
    <source>
        <dbReference type="ARBA" id="ARBA00009005"/>
    </source>
</evidence>
<organism evidence="4 5">
    <name type="scientific">Armillaria ostoyae</name>
    <name type="common">Armillaria root rot fungus</name>
    <dbReference type="NCBI Taxonomy" id="47428"/>
    <lineage>
        <taxon>Eukaryota</taxon>
        <taxon>Fungi</taxon>
        <taxon>Dikarya</taxon>
        <taxon>Basidiomycota</taxon>
        <taxon>Agaricomycotina</taxon>
        <taxon>Agaricomycetes</taxon>
        <taxon>Agaricomycetidae</taxon>
        <taxon>Agaricales</taxon>
        <taxon>Marasmiineae</taxon>
        <taxon>Physalacriaceae</taxon>
        <taxon>Armillaria</taxon>
    </lineage>
</organism>